<organism evidence="1 2">
    <name type="scientific">Marasmiellus scandens</name>
    <dbReference type="NCBI Taxonomy" id="2682957"/>
    <lineage>
        <taxon>Eukaryota</taxon>
        <taxon>Fungi</taxon>
        <taxon>Dikarya</taxon>
        <taxon>Basidiomycota</taxon>
        <taxon>Agaricomycotina</taxon>
        <taxon>Agaricomycetes</taxon>
        <taxon>Agaricomycetidae</taxon>
        <taxon>Agaricales</taxon>
        <taxon>Marasmiineae</taxon>
        <taxon>Omphalotaceae</taxon>
        <taxon>Marasmiellus</taxon>
    </lineage>
</organism>
<keyword evidence="2" id="KW-1185">Reference proteome</keyword>
<protein>
    <submittedName>
        <fullName evidence="1">Elongation factor 1-alpha 1</fullName>
    </submittedName>
</protein>
<name>A0ABR1J209_9AGAR</name>
<dbReference type="GO" id="GO:0003746">
    <property type="term" value="F:translation elongation factor activity"/>
    <property type="evidence" value="ECO:0007669"/>
    <property type="project" value="UniProtKB-KW"/>
</dbReference>
<dbReference type="InterPro" id="IPR009000">
    <property type="entry name" value="Transl_B-barrel_sf"/>
</dbReference>
<evidence type="ECO:0000313" key="2">
    <source>
        <dbReference type="Proteomes" id="UP001498398"/>
    </source>
</evidence>
<dbReference type="Proteomes" id="UP001498398">
    <property type="component" value="Unassembled WGS sequence"/>
</dbReference>
<accession>A0ABR1J209</accession>
<sequence length="120" mass="13132">MPNLLLSPFNKPLCLPLQDVYKIGGVGTVPISHVKTGIIKVGTIITFAPSNITIEVKFVKMHHEQLKDEQECNIKLTKSTSLPAVKVESDKQSFTESSSSQSLHKLLQASGLFTEIKTIA</sequence>
<keyword evidence="1" id="KW-0251">Elongation factor</keyword>
<evidence type="ECO:0000313" key="1">
    <source>
        <dbReference type="EMBL" id="KAK7445497.1"/>
    </source>
</evidence>
<dbReference type="PANTHER" id="PTHR44830:SF1">
    <property type="entry name" value="TR-TYPE G DOMAIN-CONTAINING PROTEIN"/>
    <property type="match status" value="1"/>
</dbReference>
<dbReference type="Gene3D" id="2.40.30.10">
    <property type="entry name" value="Translation factors"/>
    <property type="match status" value="1"/>
</dbReference>
<comment type="caution">
    <text evidence="1">The sequence shown here is derived from an EMBL/GenBank/DDBJ whole genome shotgun (WGS) entry which is preliminary data.</text>
</comment>
<dbReference type="EMBL" id="JBANRG010000047">
    <property type="protein sequence ID" value="KAK7445497.1"/>
    <property type="molecule type" value="Genomic_DNA"/>
</dbReference>
<dbReference type="SUPFAM" id="SSF50447">
    <property type="entry name" value="Translation proteins"/>
    <property type="match status" value="1"/>
</dbReference>
<gene>
    <name evidence="1" type="primary">EEF1A1</name>
    <name evidence="1" type="ORF">VKT23_014914</name>
</gene>
<keyword evidence="1" id="KW-0648">Protein biosynthesis</keyword>
<dbReference type="PANTHER" id="PTHR44830">
    <property type="entry name" value="ELONGATION FACTOR 1 ALPHA"/>
    <property type="match status" value="1"/>
</dbReference>
<reference evidence="1 2" key="1">
    <citation type="submission" date="2024-01" db="EMBL/GenBank/DDBJ databases">
        <title>A draft genome for the cacao thread blight pathogen Marasmiellus scandens.</title>
        <authorList>
            <person name="Baruah I.K."/>
            <person name="Leung J."/>
            <person name="Bukari Y."/>
            <person name="Amoako-Attah I."/>
            <person name="Meinhardt L.W."/>
            <person name="Bailey B.A."/>
            <person name="Cohen S.P."/>
        </authorList>
    </citation>
    <scope>NUCLEOTIDE SEQUENCE [LARGE SCALE GENOMIC DNA]</scope>
    <source>
        <strain evidence="1 2">GH-19</strain>
    </source>
</reference>
<proteinExistence type="predicted"/>